<dbReference type="AlphaFoldDB" id="A0A0C2F058"/>
<keyword evidence="3" id="KW-1185">Reference proteome</keyword>
<keyword evidence="1" id="KW-1133">Transmembrane helix</keyword>
<gene>
    <name evidence="2" type="ORF">SPBR_03029</name>
</gene>
<evidence type="ECO:0000313" key="3">
    <source>
        <dbReference type="Proteomes" id="UP000031575"/>
    </source>
</evidence>
<keyword evidence="1" id="KW-0472">Membrane</keyword>
<dbReference type="OrthoDB" id="10403246at2759"/>
<feature type="transmembrane region" description="Helical" evidence="1">
    <location>
        <begin position="34"/>
        <end position="56"/>
    </location>
</feature>
<accession>A0A0C2F058</accession>
<protein>
    <submittedName>
        <fullName evidence="2">Uncharacterized protein</fullName>
    </submittedName>
</protein>
<proteinExistence type="predicted"/>
<keyword evidence="1" id="KW-0812">Transmembrane</keyword>
<evidence type="ECO:0000256" key="1">
    <source>
        <dbReference type="SAM" id="Phobius"/>
    </source>
</evidence>
<dbReference type="Proteomes" id="UP000031575">
    <property type="component" value="Unassembled WGS sequence"/>
</dbReference>
<reference evidence="2 3" key="1">
    <citation type="journal article" date="2014" name="BMC Genomics">
        <title>Comparative genomics of the major fungal agents of human and animal Sporotrichosis: Sporothrix schenckii and Sporothrix brasiliensis.</title>
        <authorList>
            <person name="Teixeira M.M."/>
            <person name="de Almeida L.G."/>
            <person name="Kubitschek-Barreira P."/>
            <person name="Alves F.L."/>
            <person name="Kioshima E.S."/>
            <person name="Abadio A.K."/>
            <person name="Fernandes L."/>
            <person name="Derengowski L.S."/>
            <person name="Ferreira K.S."/>
            <person name="Souza R.C."/>
            <person name="Ruiz J.C."/>
            <person name="de Andrade N.C."/>
            <person name="Paes H.C."/>
            <person name="Nicola A.M."/>
            <person name="Albuquerque P."/>
            <person name="Gerber A.L."/>
            <person name="Martins V.P."/>
            <person name="Peconick L.D."/>
            <person name="Neto A.V."/>
            <person name="Chaucanez C.B."/>
            <person name="Silva P.A."/>
            <person name="Cunha O.L."/>
            <person name="de Oliveira F.F."/>
            <person name="dos Santos T.C."/>
            <person name="Barros A.L."/>
            <person name="Soares M.A."/>
            <person name="de Oliveira L.M."/>
            <person name="Marini M.M."/>
            <person name="Villalobos-Duno H."/>
            <person name="Cunha M.M."/>
            <person name="de Hoog S."/>
            <person name="da Silveira J.F."/>
            <person name="Henrissat B."/>
            <person name="Nino-Vega G.A."/>
            <person name="Cisalpino P.S."/>
            <person name="Mora-Montes H.M."/>
            <person name="Almeida S.R."/>
            <person name="Stajich J.E."/>
            <person name="Lopes-Bezerra L.M."/>
            <person name="Vasconcelos A.T."/>
            <person name="Felipe M.S."/>
        </authorList>
    </citation>
    <scope>NUCLEOTIDE SEQUENCE [LARGE SCALE GENOMIC DNA]</scope>
    <source>
        <strain evidence="2 3">5110</strain>
    </source>
</reference>
<dbReference type="EMBL" id="AWTV01000006">
    <property type="protein sequence ID" value="KIH92164.1"/>
    <property type="molecule type" value="Genomic_DNA"/>
</dbReference>
<sequence>MDHFTSTKTAFPAVYATDGFSPAQPSKARRIGKLIAKAVLAIVFLAFALVLIYQVVHDKQDYDALLSKYNDLLAEQNTKPVAPVATLVHRAMESPSQSYVYTTTTVTEAPITVLETHVTTATIYVTASGLVTPKAETLTVTATATEFATVHGGNNKTSSGTSTSTAEGVWGTSASTSSFHLTHFPNTTTILSPYNTASTASYTLTVPPGVSGATGNTGKLTTPLGTTTSQVDPVSTVVTVSGAAKASGVWVGMAIAAIFVAAFHF</sequence>
<dbReference type="RefSeq" id="XP_040620174.1">
    <property type="nucleotide sequence ID" value="XM_040761332.1"/>
</dbReference>
<dbReference type="HOGENOM" id="CLU_877643_0_0_1"/>
<comment type="caution">
    <text evidence="2">The sequence shown here is derived from an EMBL/GenBank/DDBJ whole genome shotgun (WGS) entry which is preliminary data.</text>
</comment>
<name>A0A0C2F058_9PEZI</name>
<dbReference type="GeneID" id="63676253"/>
<evidence type="ECO:0000313" key="2">
    <source>
        <dbReference type="EMBL" id="KIH92164.1"/>
    </source>
</evidence>
<dbReference type="VEuPathDB" id="FungiDB:SPBR_03029"/>
<organism evidence="2 3">
    <name type="scientific">Sporothrix brasiliensis 5110</name>
    <dbReference type="NCBI Taxonomy" id="1398154"/>
    <lineage>
        <taxon>Eukaryota</taxon>
        <taxon>Fungi</taxon>
        <taxon>Dikarya</taxon>
        <taxon>Ascomycota</taxon>
        <taxon>Pezizomycotina</taxon>
        <taxon>Sordariomycetes</taxon>
        <taxon>Sordariomycetidae</taxon>
        <taxon>Ophiostomatales</taxon>
        <taxon>Ophiostomataceae</taxon>
        <taxon>Sporothrix</taxon>
    </lineage>
</organism>